<evidence type="ECO:0000256" key="9">
    <source>
        <dbReference type="ARBA" id="ARBA00047899"/>
    </source>
</evidence>
<feature type="compositionally biased region" description="Polar residues" evidence="12">
    <location>
        <begin position="598"/>
        <end position="617"/>
    </location>
</feature>
<evidence type="ECO:0000259" key="13">
    <source>
        <dbReference type="PROSITE" id="PS50011"/>
    </source>
</evidence>
<dbReference type="PROSITE" id="PS00107">
    <property type="entry name" value="PROTEIN_KINASE_ATP"/>
    <property type="match status" value="1"/>
</dbReference>
<dbReference type="InterPro" id="IPR017441">
    <property type="entry name" value="Protein_kinase_ATP_BS"/>
</dbReference>
<feature type="domain" description="Protein kinase" evidence="13">
    <location>
        <begin position="17"/>
        <end position="268"/>
    </location>
</feature>
<proteinExistence type="inferred from homology"/>
<feature type="compositionally biased region" description="Polar residues" evidence="12">
    <location>
        <begin position="397"/>
        <end position="406"/>
    </location>
</feature>
<evidence type="ECO:0000256" key="4">
    <source>
        <dbReference type="ARBA" id="ARBA00022679"/>
    </source>
</evidence>
<dbReference type="PANTHER" id="PTHR48012:SF10">
    <property type="entry name" value="FI20177P1"/>
    <property type="match status" value="1"/>
</dbReference>
<dbReference type="InterPro" id="IPR000719">
    <property type="entry name" value="Prot_kinase_dom"/>
</dbReference>
<keyword evidence="8 11" id="KW-0067">ATP-binding</keyword>
<dbReference type="PROSITE" id="PS50011">
    <property type="entry name" value="PROTEIN_KINASE_DOM"/>
    <property type="match status" value="1"/>
</dbReference>
<dbReference type="Pfam" id="PF00069">
    <property type="entry name" value="Pkinase"/>
    <property type="match status" value="1"/>
</dbReference>
<keyword evidence="5" id="KW-0479">Metal-binding</keyword>
<dbReference type="VEuPathDB" id="FungiDB:BDEG_25836"/>
<feature type="region of interest" description="Disordered" evidence="12">
    <location>
        <begin position="578"/>
        <end position="617"/>
    </location>
</feature>
<accession>A0A177WQL0</accession>
<evidence type="ECO:0000256" key="7">
    <source>
        <dbReference type="ARBA" id="ARBA00022777"/>
    </source>
</evidence>
<dbReference type="AlphaFoldDB" id="A0A177WQL0"/>
<dbReference type="EC" id="2.7.11.1" evidence="2"/>
<feature type="region of interest" description="Disordered" evidence="12">
    <location>
        <begin position="292"/>
        <end position="313"/>
    </location>
</feature>
<name>A0A177WQL0_BATDL</name>
<evidence type="ECO:0000256" key="8">
    <source>
        <dbReference type="ARBA" id="ARBA00022840"/>
    </source>
</evidence>
<dbReference type="PANTHER" id="PTHR48012">
    <property type="entry name" value="STERILE20-LIKE KINASE, ISOFORM B-RELATED"/>
    <property type="match status" value="1"/>
</dbReference>
<dbReference type="SMART" id="SM00220">
    <property type="entry name" value="S_TKc"/>
    <property type="match status" value="1"/>
</dbReference>
<dbReference type="GO" id="GO:0005524">
    <property type="term" value="F:ATP binding"/>
    <property type="evidence" value="ECO:0007669"/>
    <property type="project" value="UniProtKB-UniRule"/>
</dbReference>
<keyword evidence="7" id="KW-0418">Kinase</keyword>
<feature type="compositionally biased region" description="Polar residues" evidence="12">
    <location>
        <begin position="487"/>
        <end position="497"/>
    </location>
</feature>
<reference evidence="14 15" key="2">
    <citation type="submission" date="2016-05" db="EMBL/GenBank/DDBJ databases">
        <title>Lineage-specific infection strategies underlie the spectrum of fungal disease in amphibians.</title>
        <authorList>
            <person name="Cuomo C.A."/>
            <person name="Farrer R.A."/>
            <person name="James T."/>
            <person name="Longcore J."/>
            <person name="Birren B."/>
        </authorList>
    </citation>
    <scope>NUCLEOTIDE SEQUENCE [LARGE SCALE GENOMIC DNA]</scope>
    <source>
        <strain evidence="14 15">JEL423</strain>
    </source>
</reference>
<comment type="catalytic activity">
    <reaction evidence="9">
        <text>L-threonyl-[protein] + ATP = O-phospho-L-threonyl-[protein] + ADP + H(+)</text>
        <dbReference type="Rhea" id="RHEA:46608"/>
        <dbReference type="Rhea" id="RHEA-COMP:11060"/>
        <dbReference type="Rhea" id="RHEA-COMP:11605"/>
        <dbReference type="ChEBI" id="CHEBI:15378"/>
        <dbReference type="ChEBI" id="CHEBI:30013"/>
        <dbReference type="ChEBI" id="CHEBI:30616"/>
        <dbReference type="ChEBI" id="CHEBI:61977"/>
        <dbReference type="ChEBI" id="CHEBI:456216"/>
        <dbReference type="EC" id="2.7.11.1"/>
    </reaction>
</comment>
<evidence type="ECO:0000313" key="15">
    <source>
        <dbReference type="Proteomes" id="UP000077115"/>
    </source>
</evidence>
<dbReference type="Gene3D" id="4.10.170.10">
    <property type="entry name" value="p53-like tetramerisation domain"/>
    <property type="match status" value="1"/>
</dbReference>
<evidence type="ECO:0000313" key="14">
    <source>
        <dbReference type="EMBL" id="OAJ42383.1"/>
    </source>
</evidence>
<feature type="binding site" evidence="11">
    <location>
        <position position="47"/>
    </location>
    <ligand>
        <name>ATP</name>
        <dbReference type="ChEBI" id="CHEBI:30616"/>
    </ligand>
</feature>
<dbReference type="InterPro" id="IPR050629">
    <property type="entry name" value="STE20/SPS1-PAK"/>
</dbReference>
<dbReference type="GO" id="GO:0046872">
    <property type="term" value="F:metal ion binding"/>
    <property type="evidence" value="ECO:0007669"/>
    <property type="project" value="UniProtKB-KW"/>
</dbReference>
<organism evidence="14 15">
    <name type="scientific">Batrachochytrium dendrobatidis (strain JEL423)</name>
    <dbReference type="NCBI Taxonomy" id="403673"/>
    <lineage>
        <taxon>Eukaryota</taxon>
        <taxon>Fungi</taxon>
        <taxon>Fungi incertae sedis</taxon>
        <taxon>Chytridiomycota</taxon>
        <taxon>Chytridiomycota incertae sedis</taxon>
        <taxon>Chytridiomycetes</taxon>
        <taxon>Rhizophydiales</taxon>
        <taxon>Rhizophydiales incertae sedis</taxon>
        <taxon>Batrachochytrium</taxon>
    </lineage>
</organism>
<dbReference type="Proteomes" id="UP000077115">
    <property type="component" value="Unassembled WGS sequence"/>
</dbReference>
<feature type="region of interest" description="Disordered" evidence="12">
    <location>
        <begin position="379"/>
        <end position="436"/>
    </location>
</feature>
<dbReference type="GO" id="GO:0005737">
    <property type="term" value="C:cytoplasm"/>
    <property type="evidence" value="ECO:0007669"/>
    <property type="project" value="TreeGrafter"/>
</dbReference>
<dbReference type="FunFam" id="1.10.510.10:FF:000966">
    <property type="entry name" value="Serine/threonine-protein kinase 3, putative"/>
    <property type="match status" value="1"/>
</dbReference>
<keyword evidence="6 11" id="KW-0547">Nucleotide-binding</keyword>
<evidence type="ECO:0000256" key="1">
    <source>
        <dbReference type="ARBA" id="ARBA00008874"/>
    </source>
</evidence>
<evidence type="ECO:0000256" key="3">
    <source>
        <dbReference type="ARBA" id="ARBA00022527"/>
    </source>
</evidence>
<dbReference type="InterPro" id="IPR011009">
    <property type="entry name" value="Kinase-like_dom_sf"/>
</dbReference>
<reference evidence="14 15" key="1">
    <citation type="submission" date="2006-10" db="EMBL/GenBank/DDBJ databases">
        <title>The Genome Sequence of Batrachochytrium dendrobatidis JEL423.</title>
        <authorList>
            <consortium name="The Broad Institute Genome Sequencing Platform"/>
            <person name="Birren B."/>
            <person name="Lander E."/>
            <person name="Galagan J."/>
            <person name="Cuomo C."/>
            <person name="Devon K."/>
            <person name="Jaffe D."/>
            <person name="Butler J."/>
            <person name="Alvarez P."/>
            <person name="Gnerre S."/>
            <person name="Grabherr M."/>
            <person name="Kleber M."/>
            <person name="Mauceli E."/>
            <person name="Brockman W."/>
            <person name="Young S."/>
            <person name="LaButti K."/>
            <person name="Sykes S."/>
            <person name="DeCaprio D."/>
            <person name="Crawford M."/>
            <person name="Koehrsen M."/>
            <person name="Engels R."/>
            <person name="Montgomery P."/>
            <person name="Pearson M."/>
            <person name="Howarth C."/>
            <person name="Larson L."/>
            <person name="White J."/>
            <person name="O'Leary S."/>
            <person name="Kodira C."/>
            <person name="Zeng Q."/>
            <person name="Yandava C."/>
            <person name="Alvarado L."/>
            <person name="Longcore J."/>
            <person name="James T."/>
        </authorList>
    </citation>
    <scope>NUCLEOTIDE SEQUENCE [LARGE SCALE GENOMIC DNA]</scope>
    <source>
        <strain evidence="14 15">JEL423</strain>
    </source>
</reference>
<dbReference type="OrthoDB" id="248923at2759"/>
<dbReference type="eggNOG" id="KOG0574">
    <property type="taxonomic scope" value="Eukaryota"/>
</dbReference>
<dbReference type="GO" id="GO:0004674">
    <property type="term" value="F:protein serine/threonine kinase activity"/>
    <property type="evidence" value="ECO:0007669"/>
    <property type="project" value="UniProtKB-KW"/>
</dbReference>
<evidence type="ECO:0000256" key="6">
    <source>
        <dbReference type="ARBA" id="ARBA00022741"/>
    </source>
</evidence>
<dbReference type="SUPFAM" id="SSF56112">
    <property type="entry name" value="Protein kinase-like (PK-like)"/>
    <property type="match status" value="1"/>
</dbReference>
<gene>
    <name evidence="14" type="ORF">BDEG_25836</name>
</gene>
<evidence type="ECO:0000256" key="5">
    <source>
        <dbReference type="ARBA" id="ARBA00022723"/>
    </source>
</evidence>
<comment type="catalytic activity">
    <reaction evidence="10">
        <text>L-seryl-[protein] + ATP = O-phospho-L-seryl-[protein] + ADP + H(+)</text>
        <dbReference type="Rhea" id="RHEA:17989"/>
        <dbReference type="Rhea" id="RHEA-COMP:9863"/>
        <dbReference type="Rhea" id="RHEA-COMP:11604"/>
        <dbReference type="ChEBI" id="CHEBI:15378"/>
        <dbReference type="ChEBI" id="CHEBI:29999"/>
        <dbReference type="ChEBI" id="CHEBI:30616"/>
        <dbReference type="ChEBI" id="CHEBI:83421"/>
        <dbReference type="ChEBI" id="CHEBI:456216"/>
        <dbReference type="EC" id="2.7.11.1"/>
    </reaction>
</comment>
<keyword evidence="3" id="KW-0723">Serine/threonine-protein kinase</keyword>
<keyword evidence="4" id="KW-0808">Transferase</keyword>
<feature type="region of interest" description="Disordered" evidence="12">
    <location>
        <begin position="481"/>
        <end position="506"/>
    </location>
</feature>
<feature type="compositionally biased region" description="Acidic residues" evidence="12">
    <location>
        <begin position="297"/>
        <end position="313"/>
    </location>
</feature>
<evidence type="ECO:0000256" key="12">
    <source>
        <dbReference type="SAM" id="MobiDB-lite"/>
    </source>
</evidence>
<dbReference type="InterPro" id="IPR036674">
    <property type="entry name" value="p53_tetramer_sf"/>
</dbReference>
<protein>
    <recommendedName>
        <fullName evidence="2">non-specific serine/threonine protein kinase</fullName>
        <ecNumber evidence="2">2.7.11.1</ecNumber>
    </recommendedName>
</protein>
<comment type="similarity">
    <text evidence="1">Belongs to the protein kinase superfamily. STE Ser/Thr protein kinase family. STE20 subfamily.</text>
</comment>
<feature type="compositionally biased region" description="Low complexity" evidence="12">
    <location>
        <begin position="385"/>
        <end position="396"/>
    </location>
</feature>
<dbReference type="EMBL" id="DS022307">
    <property type="protein sequence ID" value="OAJ42383.1"/>
    <property type="molecule type" value="Genomic_DNA"/>
</dbReference>
<evidence type="ECO:0000256" key="11">
    <source>
        <dbReference type="PROSITE-ProRule" id="PRU10141"/>
    </source>
</evidence>
<dbReference type="GO" id="GO:0051262">
    <property type="term" value="P:protein tetramerization"/>
    <property type="evidence" value="ECO:0007669"/>
    <property type="project" value="InterPro"/>
</dbReference>
<dbReference type="Gene3D" id="1.10.510.10">
    <property type="entry name" value="Transferase(Phosphotransferase) domain 1"/>
    <property type="match status" value="1"/>
</dbReference>
<dbReference type="STRING" id="403673.A0A177WQL0"/>
<sequence length="617" mass="67655">MIELTEQELDSDPLDVFTITRKVGEGSYGSVHKAIYNRTGQACAIKKIPIENDLEQNIKEIHTMTTFASDYVVQYYGSYFLEDELWIVMEFCAAGSVSDVMRLCDMCLEEDMIAVICQYVLRGLCYLHEIRKIHRDIKAGNILLNEHGEAKLADFGVTGQLTDAASKRVTVIGTPFWMAPEVIQEDGYGTNADIWSLGITCIEMAEGRPPYYNLHPMRAIFMIPSKPPPKLEAENDFSEGFRKFIARCLTKNPAQRPSAKELLEDPFIKNAKDKSVFRETVAKMLVEIEKGRLDVNPSDDEGEDDDEAGDDDECFTADVQSSFADLEIRGESEAGDVGGDDTVKPGFMKAAQGSQYTRKKHSFDTIRQSKLQTFAKTSNNLENYSSPASPVSPLSPTGTESKSSQKNVHDGQFGPGSSDGGHTLNNDVDGRGDDRRQFVSSNHATLRQSMVNQIGFKPWSTKAETISEAIPEWSTLASDTKGGIASQGGSTSATAHQSGAGAGAGRKRLDVNVGASRVRRPTVFMPDLEAVARLLEEYTPDQLKELLQAVDQSAEHELHGLHARFEYKRLPVLRGMQAQAANAQSDEGPASRRPSEALSANNSTVMPVSLATVASNS</sequence>
<evidence type="ECO:0000256" key="2">
    <source>
        <dbReference type="ARBA" id="ARBA00012513"/>
    </source>
</evidence>
<evidence type="ECO:0000256" key="10">
    <source>
        <dbReference type="ARBA" id="ARBA00048679"/>
    </source>
</evidence>